<evidence type="ECO:0000256" key="1">
    <source>
        <dbReference type="ARBA" id="ARBA00022490"/>
    </source>
</evidence>
<comment type="caution">
    <text evidence="7">The sequence shown here is derived from an EMBL/GenBank/DDBJ whole genome shotgun (WGS) entry which is preliminary data.</text>
</comment>
<dbReference type="EMBL" id="SMCR01000008">
    <property type="protein sequence ID" value="TCV93668.1"/>
    <property type="molecule type" value="Genomic_DNA"/>
</dbReference>
<evidence type="ECO:0000313" key="8">
    <source>
        <dbReference type="Proteomes" id="UP000295719"/>
    </source>
</evidence>
<dbReference type="GO" id="GO:0005737">
    <property type="term" value="C:cytoplasm"/>
    <property type="evidence" value="ECO:0007669"/>
    <property type="project" value="UniProtKB-SubCell"/>
</dbReference>
<dbReference type="InterPro" id="IPR000397">
    <property type="entry name" value="Heat_shock_Hsp33"/>
</dbReference>
<dbReference type="SUPFAM" id="SSF64397">
    <property type="entry name" value="Hsp33 domain"/>
    <property type="match status" value="1"/>
</dbReference>
<name>A0A4R3YPZ5_9GAMM</name>
<dbReference type="AlphaFoldDB" id="A0A4R3YPZ5"/>
<keyword evidence="1 6" id="KW-0963">Cytoplasm</keyword>
<dbReference type="Gene3D" id="1.10.287.480">
    <property type="entry name" value="helix hairpin bin"/>
    <property type="match status" value="1"/>
</dbReference>
<evidence type="ECO:0000256" key="4">
    <source>
        <dbReference type="ARBA" id="ARBA00023186"/>
    </source>
</evidence>
<feature type="disulfide bond" description="Redox-active" evidence="6">
    <location>
        <begin position="263"/>
        <end position="266"/>
    </location>
</feature>
<keyword evidence="2 6" id="KW-0862">Zinc</keyword>
<dbReference type="PIRSF" id="PIRSF005261">
    <property type="entry name" value="Heat_shock_Hsp33"/>
    <property type="match status" value="1"/>
</dbReference>
<dbReference type="GO" id="GO:0042026">
    <property type="term" value="P:protein refolding"/>
    <property type="evidence" value="ECO:0007669"/>
    <property type="project" value="TreeGrafter"/>
</dbReference>
<gene>
    <name evidence="6" type="primary">hslO</name>
    <name evidence="7" type="ORF">EDC52_10850</name>
</gene>
<dbReference type="Proteomes" id="UP000295719">
    <property type="component" value="Unassembled WGS sequence"/>
</dbReference>
<dbReference type="Gene3D" id="3.55.30.10">
    <property type="entry name" value="Hsp33 domain"/>
    <property type="match status" value="1"/>
</dbReference>
<dbReference type="RefSeq" id="WP_131866412.1">
    <property type="nucleotide sequence ID" value="NZ_SMCR01000008.1"/>
</dbReference>
<dbReference type="SUPFAM" id="SSF118352">
    <property type="entry name" value="HSP33 redox switch-like"/>
    <property type="match status" value="1"/>
</dbReference>
<comment type="subcellular location">
    <subcellularLocation>
        <location evidence="6">Cytoplasm</location>
    </subcellularLocation>
</comment>
<dbReference type="Pfam" id="PF01430">
    <property type="entry name" value="HSP33"/>
    <property type="match status" value="1"/>
</dbReference>
<comment type="similarity">
    <text evidence="6">Belongs to the HSP33 family.</text>
</comment>
<comment type="PTM">
    <text evidence="6">Under oxidizing conditions two disulfide bonds are formed involving the reactive cysteines. Under reducing conditions zinc is bound to the reactive cysteines and the protein is inactive.</text>
</comment>
<reference evidence="7 8" key="1">
    <citation type="submission" date="2019-03" db="EMBL/GenBank/DDBJ databases">
        <title>Genomic Encyclopedia of Type Strains, Phase IV (KMG-IV): sequencing the most valuable type-strain genomes for metagenomic binning, comparative biology and taxonomic classification.</title>
        <authorList>
            <person name="Goeker M."/>
        </authorList>
    </citation>
    <scope>NUCLEOTIDE SEQUENCE [LARGE SCALE GENOMIC DNA]</scope>
    <source>
        <strain evidence="7 8">DSM 19580</strain>
    </source>
</reference>
<sequence length="292" mass="32578">MTIRDQLHRYLFENYAVRGELVSLYDTYRQVLGQHDYPAPVKSLLGEMLVATSLLTATLKFDGEITVQLQGDGPLRLAVINGDDKQNMRGVARINGDIADDSSLHEMVGKGYLVITLTPKEGERYQGVVGLEGDSLAECIENYFMQSEQLPTRLFIRTGMLDEQVAAAGMLLQVLPAQETSPDDFDHLVQLTATVKGEELFALPANDVLYRLYHQDEVTLYPPQPVQFLCTCSRQRCADALMTLSEQDLQEMLTEDDVISMKCDFCGTSYSFNAAEVAEIKQYGADDNTTVH</sequence>
<dbReference type="Gene3D" id="3.90.1280.10">
    <property type="entry name" value="HSP33 redox switch-like"/>
    <property type="match status" value="1"/>
</dbReference>
<keyword evidence="4 6" id="KW-0143">Chaperone</keyword>
<evidence type="ECO:0000256" key="6">
    <source>
        <dbReference type="HAMAP-Rule" id="MF_00117"/>
    </source>
</evidence>
<dbReference type="PANTHER" id="PTHR30111">
    <property type="entry name" value="33 KDA CHAPERONIN"/>
    <property type="match status" value="1"/>
</dbReference>
<accession>A0A4R3YPZ5</accession>
<dbReference type="InterPro" id="IPR016153">
    <property type="entry name" value="Heat_shock_Hsp33_N"/>
</dbReference>
<organism evidence="7 8">
    <name type="scientific">Biostraticola tofi</name>
    <dbReference type="NCBI Taxonomy" id="466109"/>
    <lineage>
        <taxon>Bacteria</taxon>
        <taxon>Pseudomonadati</taxon>
        <taxon>Pseudomonadota</taxon>
        <taxon>Gammaproteobacteria</taxon>
        <taxon>Enterobacterales</taxon>
        <taxon>Bruguierivoracaceae</taxon>
        <taxon>Biostraticola</taxon>
    </lineage>
</organism>
<dbReference type="CDD" id="cd00498">
    <property type="entry name" value="Hsp33"/>
    <property type="match status" value="1"/>
</dbReference>
<evidence type="ECO:0000256" key="5">
    <source>
        <dbReference type="ARBA" id="ARBA00023284"/>
    </source>
</evidence>
<keyword evidence="3 6" id="KW-1015">Disulfide bond</keyword>
<evidence type="ECO:0000256" key="2">
    <source>
        <dbReference type="ARBA" id="ARBA00022833"/>
    </source>
</evidence>
<dbReference type="PANTHER" id="PTHR30111:SF1">
    <property type="entry name" value="33 KDA CHAPERONIN"/>
    <property type="match status" value="1"/>
</dbReference>
<keyword evidence="8" id="KW-1185">Reference proteome</keyword>
<proteinExistence type="inferred from homology"/>
<dbReference type="HAMAP" id="MF_00117">
    <property type="entry name" value="HslO"/>
    <property type="match status" value="1"/>
</dbReference>
<dbReference type="NCBIfam" id="NF001033">
    <property type="entry name" value="PRK00114.1"/>
    <property type="match status" value="1"/>
</dbReference>
<dbReference type="InterPro" id="IPR023212">
    <property type="entry name" value="Hsp33_helix_hairpin_bin_dom_sf"/>
</dbReference>
<evidence type="ECO:0000313" key="7">
    <source>
        <dbReference type="EMBL" id="TCV93668.1"/>
    </source>
</evidence>
<evidence type="ECO:0000256" key="3">
    <source>
        <dbReference type="ARBA" id="ARBA00023157"/>
    </source>
</evidence>
<comment type="function">
    <text evidence="6">Redox regulated molecular chaperone. Protects both thermally unfolding and oxidatively damaged proteins from irreversible aggregation. Plays an important role in the bacterial defense system toward oxidative stress.</text>
</comment>
<feature type="disulfide bond" description="Redox-active" evidence="6">
    <location>
        <begin position="230"/>
        <end position="232"/>
    </location>
</feature>
<dbReference type="OrthoDB" id="9793753at2"/>
<dbReference type="GO" id="GO:0051082">
    <property type="term" value="F:unfolded protein binding"/>
    <property type="evidence" value="ECO:0007669"/>
    <property type="project" value="UniProtKB-UniRule"/>
</dbReference>
<dbReference type="GO" id="GO:0044183">
    <property type="term" value="F:protein folding chaperone"/>
    <property type="evidence" value="ECO:0007669"/>
    <property type="project" value="TreeGrafter"/>
</dbReference>
<protein>
    <recommendedName>
        <fullName evidence="6">33 kDa chaperonin</fullName>
    </recommendedName>
    <alternativeName>
        <fullName evidence="6">Heat shock protein 33 homolog</fullName>
        <shortName evidence="6">HSP33</shortName>
    </alternativeName>
</protein>
<dbReference type="InterPro" id="IPR016154">
    <property type="entry name" value="Heat_shock_Hsp33_C"/>
</dbReference>
<keyword evidence="5 6" id="KW-0676">Redox-active center</keyword>